<comment type="caution">
    <text evidence="3">The sequence shown here is derived from an EMBL/GenBank/DDBJ whole genome shotgun (WGS) entry which is preliminary data.</text>
</comment>
<sequence length="250" mass="28876">LKASYNKQPEVKKVLDGIKSGLVDHYNGLNMVFFGNVRVDKSHGKIHDSTFVMTPGADYNDIFYDKIFLTPSEKLFFHRGSDRRLVLDARFGRMGVMMCYDLCFVEMGKMYAFTDEVDVMITTAAWRMETVREYPLLNLRIDNYYQFMWRLMHSALAAHNQVWSIGANCVGVYEKTGGRFCGESGVWSPSGIPLVHASYDEEELIVIRDLEIRGHMRHQAKEHFDYSLDFDEVYRAIKNIKPKRVSLGSL</sequence>
<dbReference type="EMBL" id="BARS01033487">
    <property type="protein sequence ID" value="GAG26286.1"/>
    <property type="molecule type" value="Genomic_DNA"/>
</dbReference>
<dbReference type="PANTHER" id="PTHR43674:SF2">
    <property type="entry name" value="BETA-UREIDOPROPIONASE"/>
    <property type="match status" value="1"/>
</dbReference>
<dbReference type="AlphaFoldDB" id="X0XMS9"/>
<dbReference type="CDD" id="cd07197">
    <property type="entry name" value="nitrilase"/>
    <property type="match status" value="1"/>
</dbReference>
<evidence type="ECO:0000313" key="3">
    <source>
        <dbReference type="EMBL" id="GAG26286.1"/>
    </source>
</evidence>
<dbReference type="PROSITE" id="PS50263">
    <property type="entry name" value="CN_HYDROLASE"/>
    <property type="match status" value="1"/>
</dbReference>
<dbReference type="InterPro" id="IPR050345">
    <property type="entry name" value="Aliph_Amidase/BUP"/>
</dbReference>
<name>X0XMS9_9ZZZZ</name>
<feature type="domain" description="CN hydrolase" evidence="2">
    <location>
        <begin position="1"/>
        <end position="212"/>
    </location>
</feature>
<dbReference type="InterPro" id="IPR036526">
    <property type="entry name" value="C-N_Hydrolase_sf"/>
</dbReference>
<keyword evidence="1" id="KW-0378">Hydrolase</keyword>
<gene>
    <name evidence="3" type="ORF">S01H1_51847</name>
</gene>
<feature type="non-terminal residue" evidence="3">
    <location>
        <position position="1"/>
    </location>
</feature>
<dbReference type="SUPFAM" id="SSF56317">
    <property type="entry name" value="Carbon-nitrogen hydrolase"/>
    <property type="match status" value="1"/>
</dbReference>
<evidence type="ECO:0000259" key="2">
    <source>
        <dbReference type="PROSITE" id="PS50263"/>
    </source>
</evidence>
<dbReference type="Pfam" id="PF00795">
    <property type="entry name" value="CN_hydrolase"/>
    <property type="match status" value="1"/>
</dbReference>
<reference evidence="3" key="1">
    <citation type="journal article" date="2014" name="Front. Microbiol.">
        <title>High frequency of phylogenetically diverse reductive dehalogenase-homologous genes in deep subseafloor sedimentary metagenomes.</title>
        <authorList>
            <person name="Kawai M."/>
            <person name="Futagami T."/>
            <person name="Toyoda A."/>
            <person name="Takaki Y."/>
            <person name="Nishi S."/>
            <person name="Hori S."/>
            <person name="Arai W."/>
            <person name="Tsubouchi T."/>
            <person name="Morono Y."/>
            <person name="Uchiyama I."/>
            <person name="Ito T."/>
            <person name="Fujiyama A."/>
            <person name="Inagaki F."/>
            <person name="Takami H."/>
        </authorList>
    </citation>
    <scope>NUCLEOTIDE SEQUENCE</scope>
    <source>
        <strain evidence="3">Expedition CK06-06</strain>
    </source>
</reference>
<dbReference type="Gene3D" id="3.60.110.10">
    <property type="entry name" value="Carbon-nitrogen hydrolase"/>
    <property type="match status" value="1"/>
</dbReference>
<evidence type="ECO:0000256" key="1">
    <source>
        <dbReference type="ARBA" id="ARBA00022801"/>
    </source>
</evidence>
<protein>
    <recommendedName>
        <fullName evidence="2">CN hydrolase domain-containing protein</fullName>
    </recommendedName>
</protein>
<dbReference type="InterPro" id="IPR003010">
    <property type="entry name" value="C-N_Hydrolase"/>
</dbReference>
<accession>X0XMS9</accession>
<dbReference type="GO" id="GO:0016811">
    <property type="term" value="F:hydrolase activity, acting on carbon-nitrogen (but not peptide) bonds, in linear amides"/>
    <property type="evidence" value="ECO:0007669"/>
    <property type="project" value="UniProtKB-ARBA"/>
</dbReference>
<organism evidence="3">
    <name type="scientific">marine sediment metagenome</name>
    <dbReference type="NCBI Taxonomy" id="412755"/>
    <lineage>
        <taxon>unclassified sequences</taxon>
        <taxon>metagenomes</taxon>
        <taxon>ecological metagenomes</taxon>
    </lineage>
</organism>
<proteinExistence type="predicted"/>
<dbReference type="PANTHER" id="PTHR43674">
    <property type="entry name" value="NITRILASE C965.09-RELATED"/>
    <property type="match status" value="1"/>
</dbReference>